<name>A0A0R2EYE9_9LACO</name>
<organism evidence="2 3">
    <name type="scientific">Secundilactobacillus similis DSM 23365 = JCM 2765</name>
    <dbReference type="NCBI Taxonomy" id="1423804"/>
    <lineage>
        <taxon>Bacteria</taxon>
        <taxon>Bacillati</taxon>
        <taxon>Bacillota</taxon>
        <taxon>Bacilli</taxon>
        <taxon>Lactobacillales</taxon>
        <taxon>Lactobacillaceae</taxon>
        <taxon>Secundilactobacillus</taxon>
    </lineage>
</organism>
<keyword evidence="3" id="KW-1185">Reference proteome</keyword>
<feature type="chain" id="PRO_5038704140" description="D-alanyl-D-alanine carboxypeptidase" evidence="1">
    <location>
        <begin position="21"/>
        <end position="227"/>
    </location>
</feature>
<dbReference type="EMBL" id="AYZM01000125">
    <property type="protein sequence ID" value="KRN21182.1"/>
    <property type="molecule type" value="Genomic_DNA"/>
</dbReference>
<protein>
    <recommendedName>
        <fullName evidence="4">D-alanyl-D-alanine carboxypeptidase</fullName>
    </recommendedName>
</protein>
<comment type="caution">
    <text evidence="2">The sequence shown here is derived from an EMBL/GenBank/DDBJ whole genome shotgun (WGS) entry which is preliminary data.</text>
</comment>
<dbReference type="PATRIC" id="fig|1423804.4.peg.1406"/>
<evidence type="ECO:0008006" key="4">
    <source>
        <dbReference type="Google" id="ProtNLM"/>
    </source>
</evidence>
<proteinExistence type="predicted"/>
<reference evidence="2 3" key="1">
    <citation type="journal article" date="2015" name="Genome Announc.">
        <title>Expanding the biotechnology potential of lactobacilli through comparative genomics of 213 strains and associated genera.</title>
        <authorList>
            <person name="Sun Z."/>
            <person name="Harris H.M."/>
            <person name="McCann A."/>
            <person name="Guo C."/>
            <person name="Argimon S."/>
            <person name="Zhang W."/>
            <person name="Yang X."/>
            <person name="Jeffery I.B."/>
            <person name="Cooney J.C."/>
            <person name="Kagawa T.F."/>
            <person name="Liu W."/>
            <person name="Song Y."/>
            <person name="Salvetti E."/>
            <person name="Wrobel A."/>
            <person name="Rasinkangas P."/>
            <person name="Parkhill J."/>
            <person name="Rea M.C."/>
            <person name="O'Sullivan O."/>
            <person name="Ritari J."/>
            <person name="Douillard F.P."/>
            <person name="Paul Ross R."/>
            <person name="Yang R."/>
            <person name="Briner A.E."/>
            <person name="Felis G.E."/>
            <person name="de Vos W.M."/>
            <person name="Barrangou R."/>
            <person name="Klaenhammer T.R."/>
            <person name="Caufield P.W."/>
            <person name="Cui Y."/>
            <person name="Zhang H."/>
            <person name="O'Toole P.W."/>
        </authorList>
    </citation>
    <scope>NUCLEOTIDE SEQUENCE [LARGE SCALE GENOMIC DNA]</scope>
    <source>
        <strain evidence="2 3">DSM 23365</strain>
    </source>
</reference>
<feature type="signal peptide" evidence="1">
    <location>
        <begin position="1"/>
        <end position="20"/>
    </location>
</feature>
<evidence type="ECO:0000256" key="1">
    <source>
        <dbReference type="SAM" id="SignalP"/>
    </source>
</evidence>
<dbReference type="RefSeq" id="WP_054733365.1">
    <property type="nucleotide sequence ID" value="NZ_AYZM01000125.1"/>
</dbReference>
<keyword evidence="1" id="KW-0732">Signal</keyword>
<dbReference type="OrthoDB" id="2325304at2"/>
<gene>
    <name evidence="2" type="ORF">FD14_GL001306</name>
</gene>
<dbReference type="AlphaFoldDB" id="A0A0R2EYE9"/>
<evidence type="ECO:0000313" key="2">
    <source>
        <dbReference type="EMBL" id="KRN21182.1"/>
    </source>
</evidence>
<dbReference type="STRING" id="1423804.FD14_GL001306"/>
<evidence type="ECO:0000313" key="3">
    <source>
        <dbReference type="Proteomes" id="UP000051442"/>
    </source>
</evidence>
<sequence length="227" mass="24402">MKKPALFLALLGVFAIFATATAPTTASAKATTKVLSSKTMTKTAYRAVTGYMYTTAKLTKKAHNADNYPLTTFYTYKTATVRKANGNKAVYYYVKNGNGKVKGWIWRGHLVRYINGQKQLSQFNELVGATDKLSTQTHNNVMTILEKVTSATTMTNLTSQLTALASTVNNSNDLKQLNTIISSLKTNASALGTALNTTGSNLVTTLNNANQALTIANGLLSKLKTAA</sequence>
<accession>A0A0R2EYE9</accession>
<dbReference type="Proteomes" id="UP000051442">
    <property type="component" value="Unassembled WGS sequence"/>
</dbReference>